<protein>
    <submittedName>
        <fullName evidence="1">Uncharacterized protein</fullName>
    </submittedName>
</protein>
<dbReference type="GeneID" id="80879563"/>
<reference evidence="1" key="1">
    <citation type="submission" date="2023-03" db="EMBL/GenBank/DDBJ databases">
        <title>Near-Complete genome sequence of Lipomyces tetrasporous NRRL Y-64009, an oleaginous yeast capable of growing on lignocellulosic hydrolysates.</title>
        <authorList>
            <consortium name="Lawrence Berkeley National Laboratory"/>
            <person name="Jagtap S.S."/>
            <person name="Liu J.-J."/>
            <person name="Walukiewicz H.E."/>
            <person name="Pangilinan J."/>
            <person name="Lipzen A."/>
            <person name="Ahrendt S."/>
            <person name="Koriabine M."/>
            <person name="Cobaugh K."/>
            <person name="Salamov A."/>
            <person name="Yoshinaga Y."/>
            <person name="Ng V."/>
            <person name="Daum C."/>
            <person name="Grigoriev I.V."/>
            <person name="Slininger P.J."/>
            <person name="Dien B.S."/>
            <person name="Jin Y.-S."/>
            <person name="Rao C.V."/>
        </authorList>
    </citation>
    <scope>NUCLEOTIDE SEQUENCE</scope>
    <source>
        <strain evidence="1">NRRL Y-64009</strain>
    </source>
</reference>
<organism evidence="1 2">
    <name type="scientific">Lipomyces tetrasporus</name>
    <dbReference type="NCBI Taxonomy" id="54092"/>
    <lineage>
        <taxon>Eukaryota</taxon>
        <taxon>Fungi</taxon>
        <taxon>Dikarya</taxon>
        <taxon>Ascomycota</taxon>
        <taxon>Saccharomycotina</taxon>
        <taxon>Lipomycetes</taxon>
        <taxon>Lipomycetales</taxon>
        <taxon>Lipomycetaceae</taxon>
        <taxon>Lipomyces</taxon>
    </lineage>
</organism>
<evidence type="ECO:0000313" key="1">
    <source>
        <dbReference type="EMBL" id="KAJ8099310.1"/>
    </source>
</evidence>
<comment type="caution">
    <text evidence="1">The sequence shown here is derived from an EMBL/GenBank/DDBJ whole genome shotgun (WGS) entry which is preliminary data.</text>
</comment>
<dbReference type="Proteomes" id="UP001217417">
    <property type="component" value="Unassembled WGS sequence"/>
</dbReference>
<dbReference type="AlphaFoldDB" id="A0AAD7VSS1"/>
<keyword evidence="2" id="KW-1185">Reference proteome</keyword>
<gene>
    <name evidence="1" type="ORF">POJ06DRAFT_132610</name>
</gene>
<evidence type="ECO:0000313" key="2">
    <source>
        <dbReference type="Proteomes" id="UP001217417"/>
    </source>
</evidence>
<dbReference type="RefSeq" id="XP_056042760.1">
    <property type="nucleotide sequence ID" value="XM_056184397.1"/>
</dbReference>
<name>A0AAD7VSS1_9ASCO</name>
<sequence length="207" mass="23009">MGCSVSFPLNWAYSLDQRNLRMKPGWSLLRKCSGYYFIGMLTRCVSVEVSGCLMVVKPSEPANRSNSVCPAVSSATVFVSKTHRPRTLLLIILITIARGGNGVGRPPRAEDPLPLRIRSIRVSGMQLPHPRSPVLSTSVVKLGARLRDRVNYRRVRPLKHRALMAKSSTVVYSLLLHLLLLWLPLFLWTEGETDIATGLSPPQLAHC</sequence>
<dbReference type="EMBL" id="JARPMG010000007">
    <property type="protein sequence ID" value="KAJ8099310.1"/>
    <property type="molecule type" value="Genomic_DNA"/>
</dbReference>
<proteinExistence type="predicted"/>
<accession>A0AAD7VSS1</accession>